<dbReference type="Pfam" id="PF05685">
    <property type="entry name" value="Uma2"/>
    <property type="match status" value="1"/>
</dbReference>
<keyword evidence="3" id="KW-1185">Reference proteome</keyword>
<comment type="caution">
    <text evidence="2">The sequence shown here is derived from an EMBL/GenBank/DDBJ whole genome shotgun (WGS) entry which is preliminary data.</text>
</comment>
<dbReference type="InterPro" id="IPR011335">
    <property type="entry name" value="Restrct_endonuc-II-like"/>
</dbReference>
<dbReference type="PANTHER" id="PTHR36558">
    <property type="entry name" value="GLR1098 PROTEIN"/>
    <property type="match status" value="1"/>
</dbReference>
<dbReference type="RefSeq" id="WP_088386010.1">
    <property type="nucleotide sequence ID" value="NZ_NIOF01000007.1"/>
</dbReference>
<dbReference type="PANTHER" id="PTHR36558:SF1">
    <property type="entry name" value="RESTRICTION ENDONUCLEASE DOMAIN-CONTAINING PROTEIN-RELATED"/>
    <property type="match status" value="1"/>
</dbReference>
<evidence type="ECO:0000259" key="1">
    <source>
        <dbReference type="Pfam" id="PF05685"/>
    </source>
</evidence>
<evidence type="ECO:0000313" key="2">
    <source>
        <dbReference type="EMBL" id="OWQ88486.1"/>
    </source>
</evidence>
<evidence type="ECO:0000313" key="3">
    <source>
        <dbReference type="Proteomes" id="UP000197468"/>
    </source>
</evidence>
<proteinExistence type="predicted"/>
<dbReference type="CDD" id="cd06260">
    <property type="entry name" value="DUF820-like"/>
    <property type="match status" value="1"/>
</dbReference>
<gene>
    <name evidence="2" type="ORF">CDN99_16670</name>
</gene>
<name>A0A246J7H8_9BURK</name>
<dbReference type="Proteomes" id="UP000197468">
    <property type="component" value="Unassembled WGS sequence"/>
</dbReference>
<reference evidence="2 3" key="1">
    <citation type="journal article" date="2008" name="Int. J. Syst. Evol. Microbiol.">
        <title>Description of Roseateles aquatilis sp. nov. and Roseateles terrae sp. nov., in the class Betaproteobacteria, and emended description of the genus Roseateles.</title>
        <authorList>
            <person name="Gomila M."/>
            <person name="Bowien B."/>
            <person name="Falsen E."/>
            <person name="Moore E.R."/>
            <person name="Lalucat J."/>
        </authorList>
    </citation>
    <scope>NUCLEOTIDE SEQUENCE [LARGE SCALE GENOMIC DNA]</scope>
    <source>
        <strain evidence="2 3">CCUG 48205</strain>
    </source>
</reference>
<dbReference type="AlphaFoldDB" id="A0A246J7H8"/>
<accession>A0A246J7H8</accession>
<dbReference type="SUPFAM" id="SSF52980">
    <property type="entry name" value="Restriction endonuclease-like"/>
    <property type="match status" value="1"/>
</dbReference>
<dbReference type="OrthoDB" id="9799703at2"/>
<organism evidence="2 3">
    <name type="scientific">Roseateles aquatilis</name>
    <dbReference type="NCBI Taxonomy" id="431061"/>
    <lineage>
        <taxon>Bacteria</taxon>
        <taxon>Pseudomonadati</taxon>
        <taxon>Pseudomonadota</taxon>
        <taxon>Betaproteobacteria</taxon>
        <taxon>Burkholderiales</taxon>
        <taxon>Sphaerotilaceae</taxon>
        <taxon>Roseateles</taxon>
    </lineage>
</organism>
<sequence length="188" mass="21248">MAYPQTTKQCMTSDEFLAWSSDDGLRYELIDGQTIVMQTPIDRHQTVMGNIWLACRQHLKDTACTAYMALDVRVDDANCLVPDVFVTCGREDKATPRGKTHVPLVVEVLSPSTAAFDRNGKFARYRRLPALCEYMLVDVERLSTEVHRRCPDGAWEVLRHSAADIVELMSIDLQLRGDLIFADLERAA</sequence>
<feature type="domain" description="Putative restriction endonuclease" evidence="1">
    <location>
        <begin position="14"/>
        <end position="168"/>
    </location>
</feature>
<protein>
    <recommendedName>
        <fullName evidence="1">Putative restriction endonuclease domain-containing protein</fullName>
    </recommendedName>
</protein>
<dbReference type="EMBL" id="NIOF01000007">
    <property type="protein sequence ID" value="OWQ88486.1"/>
    <property type="molecule type" value="Genomic_DNA"/>
</dbReference>
<dbReference type="InterPro" id="IPR012296">
    <property type="entry name" value="Nuclease_put_TT1808"/>
</dbReference>
<dbReference type="InterPro" id="IPR008538">
    <property type="entry name" value="Uma2"/>
</dbReference>
<dbReference type="Gene3D" id="3.90.1570.10">
    <property type="entry name" value="tt1808, chain A"/>
    <property type="match status" value="1"/>
</dbReference>